<protein>
    <submittedName>
        <fullName evidence="7">Site-specific recombinase XerD</fullName>
    </submittedName>
</protein>
<evidence type="ECO:0000256" key="1">
    <source>
        <dbReference type="ARBA" id="ARBA00022908"/>
    </source>
</evidence>
<keyword evidence="2 4" id="KW-0238">DNA-binding</keyword>
<dbReference type="GO" id="GO:0015074">
    <property type="term" value="P:DNA integration"/>
    <property type="evidence" value="ECO:0007669"/>
    <property type="project" value="UniProtKB-KW"/>
</dbReference>
<dbReference type="PANTHER" id="PTHR30349">
    <property type="entry name" value="PHAGE INTEGRASE-RELATED"/>
    <property type="match status" value="1"/>
</dbReference>
<evidence type="ECO:0000313" key="7">
    <source>
        <dbReference type="EMBL" id="AFZ66205.1"/>
    </source>
</evidence>
<dbReference type="STRING" id="937777.Deipe_0615"/>
<dbReference type="InterPro" id="IPR050090">
    <property type="entry name" value="Tyrosine_recombinase_XerCD"/>
</dbReference>
<dbReference type="KEGG" id="dpd:Deipe_0615"/>
<dbReference type="GO" id="GO:0006310">
    <property type="term" value="P:DNA recombination"/>
    <property type="evidence" value="ECO:0007669"/>
    <property type="project" value="UniProtKB-KW"/>
</dbReference>
<dbReference type="SUPFAM" id="SSF56349">
    <property type="entry name" value="DNA breaking-rejoining enzymes"/>
    <property type="match status" value="1"/>
</dbReference>
<feature type="domain" description="Tyr recombinase" evidence="5">
    <location>
        <begin position="174"/>
        <end position="377"/>
    </location>
</feature>
<dbReference type="PATRIC" id="fig|937777.3.peg.620"/>
<dbReference type="InterPro" id="IPR044068">
    <property type="entry name" value="CB"/>
</dbReference>
<dbReference type="InterPro" id="IPR013762">
    <property type="entry name" value="Integrase-like_cat_sf"/>
</dbReference>
<dbReference type="InterPro" id="IPR004107">
    <property type="entry name" value="Integrase_SAM-like_N"/>
</dbReference>
<dbReference type="PROSITE" id="PS51898">
    <property type="entry name" value="TYR_RECOMBINASE"/>
    <property type="match status" value="1"/>
</dbReference>
<dbReference type="EMBL" id="CP003382">
    <property type="protein sequence ID" value="AFZ66205.1"/>
    <property type="molecule type" value="Genomic_DNA"/>
</dbReference>
<organism evidence="7 8">
    <name type="scientific">Deinococcus peraridilitoris (strain DSM 19664 / LMG 22246 / CIP 109416 / KR-200)</name>
    <dbReference type="NCBI Taxonomy" id="937777"/>
    <lineage>
        <taxon>Bacteria</taxon>
        <taxon>Thermotogati</taxon>
        <taxon>Deinococcota</taxon>
        <taxon>Deinococci</taxon>
        <taxon>Deinococcales</taxon>
        <taxon>Deinococcaceae</taxon>
        <taxon>Deinococcus</taxon>
    </lineage>
</organism>
<dbReference type="InterPro" id="IPR011010">
    <property type="entry name" value="DNA_brk_join_enz"/>
</dbReference>
<gene>
    <name evidence="7" type="ordered locus">Deipe_0615</name>
</gene>
<dbReference type="GO" id="GO:0003677">
    <property type="term" value="F:DNA binding"/>
    <property type="evidence" value="ECO:0007669"/>
    <property type="project" value="UniProtKB-UniRule"/>
</dbReference>
<dbReference type="Pfam" id="PF00589">
    <property type="entry name" value="Phage_integrase"/>
    <property type="match status" value="1"/>
</dbReference>
<accession>K9ZZM3</accession>
<dbReference type="InterPro" id="IPR002104">
    <property type="entry name" value="Integrase_catalytic"/>
</dbReference>
<name>K9ZZM3_DEIPD</name>
<evidence type="ECO:0000256" key="2">
    <source>
        <dbReference type="ARBA" id="ARBA00023125"/>
    </source>
</evidence>
<dbReference type="Proteomes" id="UP000010467">
    <property type="component" value="Chromosome"/>
</dbReference>
<evidence type="ECO:0000256" key="3">
    <source>
        <dbReference type="ARBA" id="ARBA00023172"/>
    </source>
</evidence>
<dbReference type="eggNOG" id="COG0582">
    <property type="taxonomic scope" value="Bacteria"/>
</dbReference>
<sequence length="454" mass="52127">MLRNQKRRSNDSGSIFYRKKREQWVARVPLSWHHPSGKRHLERAFASQKEAERYLRQAMVERDKGTLTIAWRKTLGEYLDGWLLAKEQNDKRRPSTLLDYRGTFKNHVKPYLGPVRLEKLATDDIRLLHRKLREAGRSESSIRRAHNHLKTALQDAVREEILARNVAALVRAPKVPRTLQQSWTLTEVQTFWQHVQDHPLKALWITAILTGLRRGELAGLRWQDLDFEQRELHVRVTITEIAGKLQFGPPKSRNAVRVVPLPNDLLPILQEHRERWAPVTALTPAPWREEDFVFLSWSDGWPLRPSTMNRTHTRLCREAGVKKIRVHDLRRTYVSILGAKKGLSLRAIAEFVGHADPAFTARVYQDVLPQERKRAADQLEGVAGGRQYAVASGAVHRTGPRLTVPGQLSDSPRPMKLTLSLLKQRRGVGWSPRARLGAPGSKCRPTLRVGLHLR</sequence>
<dbReference type="PROSITE" id="PS51900">
    <property type="entry name" value="CB"/>
    <property type="match status" value="1"/>
</dbReference>
<dbReference type="CDD" id="cd01189">
    <property type="entry name" value="INT_ICEBs1_C_like"/>
    <property type="match status" value="1"/>
</dbReference>
<proteinExistence type="predicted"/>
<dbReference type="OrthoDB" id="9785687at2"/>
<evidence type="ECO:0000256" key="4">
    <source>
        <dbReference type="PROSITE-ProRule" id="PRU01248"/>
    </source>
</evidence>
<dbReference type="AlphaFoldDB" id="K9ZZM3"/>
<evidence type="ECO:0000259" key="5">
    <source>
        <dbReference type="PROSITE" id="PS51898"/>
    </source>
</evidence>
<keyword evidence="1" id="KW-0229">DNA integration</keyword>
<dbReference type="Pfam" id="PF14659">
    <property type="entry name" value="Phage_int_SAM_3"/>
    <property type="match status" value="1"/>
</dbReference>
<evidence type="ECO:0000259" key="6">
    <source>
        <dbReference type="PROSITE" id="PS51900"/>
    </source>
</evidence>
<keyword evidence="3" id="KW-0233">DNA recombination</keyword>
<dbReference type="Gene3D" id="1.10.150.130">
    <property type="match status" value="1"/>
</dbReference>
<dbReference type="Gene3D" id="1.10.443.10">
    <property type="entry name" value="Intergrase catalytic core"/>
    <property type="match status" value="1"/>
</dbReference>
<evidence type="ECO:0000313" key="8">
    <source>
        <dbReference type="Proteomes" id="UP000010467"/>
    </source>
</evidence>
<feature type="domain" description="Core-binding (CB)" evidence="6">
    <location>
        <begin position="73"/>
        <end position="157"/>
    </location>
</feature>
<dbReference type="HOGENOM" id="CLU_027562_17_1_0"/>
<reference evidence="8" key="1">
    <citation type="submission" date="2012-03" db="EMBL/GenBank/DDBJ databases">
        <title>Complete sequence of chromosome of Deinococcus peraridilitoris DSM 19664.</title>
        <authorList>
            <person name="Lucas S."/>
            <person name="Copeland A."/>
            <person name="Lapidus A."/>
            <person name="Glavina del Rio T."/>
            <person name="Dalin E."/>
            <person name="Tice H."/>
            <person name="Bruce D."/>
            <person name="Goodwin L."/>
            <person name="Pitluck S."/>
            <person name="Peters L."/>
            <person name="Mikhailova N."/>
            <person name="Lu M."/>
            <person name="Kyrpides N."/>
            <person name="Mavromatis K."/>
            <person name="Ivanova N."/>
            <person name="Brettin T."/>
            <person name="Detter J.C."/>
            <person name="Han C."/>
            <person name="Larimer F."/>
            <person name="Land M."/>
            <person name="Hauser L."/>
            <person name="Markowitz V."/>
            <person name="Cheng J.-F."/>
            <person name="Hugenholtz P."/>
            <person name="Woyke T."/>
            <person name="Wu D."/>
            <person name="Pukall R."/>
            <person name="Steenblock K."/>
            <person name="Brambilla E."/>
            <person name="Klenk H.-P."/>
            <person name="Eisen J.A."/>
        </authorList>
    </citation>
    <scope>NUCLEOTIDE SEQUENCE [LARGE SCALE GENOMIC DNA]</scope>
    <source>
        <strain evidence="8">DSM 19664 / LMG 22246 / CIP 109416 / KR-200</strain>
    </source>
</reference>
<dbReference type="InterPro" id="IPR010998">
    <property type="entry name" value="Integrase_recombinase_N"/>
</dbReference>
<keyword evidence="8" id="KW-1185">Reference proteome</keyword>
<dbReference type="RefSeq" id="WP_015234515.1">
    <property type="nucleotide sequence ID" value="NC_019793.1"/>
</dbReference>
<dbReference type="PANTHER" id="PTHR30349:SF91">
    <property type="entry name" value="INTA PROTEIN"/>
    <property type="match status" value="1"/>
</dbReference>